<comment type="similarity">
    <text evidence="1">Belongs to the class-I aminoacyl-tRNA synthetase family. Glutamate--tRNA ligase type 1 subfamily.</text>
</comment>
<accession>A0ABR4HVP4</accession>
<dbReference type="Gene3D" id="3.40.50.620">
    <property type="entry name" value="HUPs"/>
    <property type="match status" value="1"/>
</dbReference>
<keyword evidence="14" id="KW-1185">Reference proteome</keyword>
<keyword evidence="5 9" id="KW-0067">ATP-binding</keyword>
<keyword evidence="6 9" id="KW-0648">Protein biosynthesis</keyword>
<dbReference type="InterPro" id="IPR020058">
    <property type="entry name" value="Glu/Gln-tRNA-synth_Ib_cat-dom"/>
</dbReference>
<dbReference type="PANTHER" id="PTHR43311">
    <property type="entry name" value="GLUTAMATE--TRNA LIGASE"/>
    <property type="match status" value="1"/>
</dbReference>
<dbReference type="SUPFAM" id="SSF52374">
    <property type="entry name" value="Nucleotidylyl transferase"/>
    <property type="match status" value="1"/>
</dbReference>
<evidence type="ECO:0000256" key="3">
    <source>
        <dbReference type="ARBA" id="ARBA00022598"/>
    </source>
</evidence>
<evidence type="ECO:0000256" key="8">
    <source>
        <dbReference type="ARBA" id="ARBA00030865"/>
    </source>
</evidence>
<dbReference type="InterPro" id="IPR000924">
    <property type="entry name" value="Glu/Gln-tRNA-synth"/>
</dbReference>
<name>A0ABR4HVP4_9EURO</name>
<keyword evidence="7 9" id="KW-0030">Aminoacyl-tRNA synthetase</keyword>
<evidence type="ECO:0000259" key="12">
    <source>
        <dbReference type="Pfam" id="PF19269"/>
    </source>
</evidence>
<dbReference type="HAMAP" id="MF_00022">
    <property type="entry name" value="Glu_tRNA_synth_type1"/>
    <property type="match status" value="1"/>
</dbReference>
<dbReference type="Pfam" id="PF00749">
    <property type="entry name" value="tRNA-synt_1c"/>
    <property type="match status" value="1"/>
</dbReference>
<evidence type="ECO:0000256" key="2">
    <source>
        <dbReference type="ARBA" id="ARBA00012835"/>
    </source>
</evidence>
<proteinExistence type="inferred from homology"/>
<dbReference type="CDD" id="cd00808">
    <property type="entry name" value="GluRS_core"/>
    <property type="match status" value="1"/>
</dbReference>
<dbReference type="InterPro" id="IPR033910">
    <property type="entry name" value="GluRS_core"/>
</dbReference>
<evidence type="ECO:0000256" key="5">
    <source>
        <dbReference type="ARBA" id="ARBA00022840"/>
    </source>
</evidence>
<dbReference type="InterPro" id="IPR049940">
    <property type="entry name" value="GluQ/Sye"/>
</dbReference>
<comment type="caution">
    <text evidence="13">The sequence shown here is derived from an EMBL/GenBank/DDBJ whole genome shotgun (WGS) entry which is preliminary data.</text>
</comment>
<evidence type="ECO:0000313" key="13">
    <source>
        <dbReference type="EMBL" id="KAL2819149.1"/>
    </source>
</evidence>
<dbReference type="Pfam" id="PF19269">
    <property type="entry name" value="Anticodon_2"/>
    <property type="match status" value="1"/>
</dbReference>
<dbReference type="InterPro" id="IPR020751">
    <property type="entry name" value="aa-tRNA-synth_I_codon-bd_sub2"/>
</dbReference>
<evidence type="ECO:0000259" key="11">
    <source>
        <dbReference type="Pfam" id="PF00749"/>
    </source>
</evidence>
<dbReference type="InterPro" id="IPR014729">
    <property type="entry name" value="Rossmann-like_a/b/a_fold"/>
</dbReference>
<evidence type="ECO:0000256" key="1">
    <source>
        <dbReference type="ARBA" id="ARBA00007894"/>
    </source>
</evidence>
<organism evidence="13 14">
    <name type="scientific">Aspergillus granulosus</name>
    <dbReference type="NCBI Taxonomy" id="176169"/>
    <lineage>
        <taxon>Eukaryota</taxon>
        <taxon>Fungi</taxon>
        <taxon>Dikarya</taxon>
        <taxon>Ascomycota</taxon>
        <taxon>Pezizomycotina</taxon>
        <taxon>Eurotiomycetes</taxon>
        <taxon>Eurotiomycetidae</taxon>
        <taxon>Eurotiales</taxon>
        <taxon>Aspergillaceae</taxon>
        <taxon>Aspergillus</taxon>
        <taxon>Aspergillus subgen. Nidulantes</taxon>
    </lineage>
</organism>
<dbReference type="InterPro" id="IPR004527">
    <property type="entry name" value="Glu-tRNA-ligase_bac/mito"/>
</dbReference>
<feature type="domain" description="Glutamyl/glutaminyl-tRNA synthetase class Ib catalytic" evidence="11">
    <location>
        <begin position="45"/>
        <end position="354"/>
    </location>
</feature>
<dbReference type="PRINTS" id="PR00987">
    <property type="entry name" value="TRNASYNTHGLU"/>
</dbReference>
<evidence type="ECO:0000313" key="14">
    <source>
        <dbReference type="Proteomes" id="UP001610334"/>
    </source>
</evidence>
<feature type="domain" description="Aminoacyl-tRNA synthetase class I anticodon-binding" evidence="12">
    <location>
        <begin position="524"/>
        <end position="563"/>
    </location>
</feature>
<evidence type="ECO:0000256" key="10">
    <source>
        <dbReference type="SAM" id="MobiDB-lite"/>
    </source>
</evidence>
<dbReference type="EMBL" id="JBFXLT010000011">
    <property type="protein sequence ID" value="KAL2819149.1"/>
    <property type="molecule type" value="Genomic_DNA"/>
</dbReference>
<dbReference type="Gene3D" id="1.10.10.350">
    <property type="match status" value="1"/>
</dbReference>
<evidence type="ECO:0000256" key="9">
    <source>
        <dbReference type="RuleBase" id="RU363037"/>
    </source>
</evidence>
<dbReference type="NCBIfam" id="TIGR00464">
    <property type="entry name" value="gltX_bact"/>
    <property type="match status" value="1"/>
</dbReference>
<dbReference type="Proteomes" id="UP001610334">
    <property type="component" value="Unassembled WGS sequence"/>
</dbReference>
<dbReference type="SUPFAM" id="SSF48163">
    <property type="entry name" value="An anticodon-binding domain of class I aminoacyl-tRNA synthetases"/>
    <property type="match status" value="1"/>
</dbReference>
<dbReference type="InterPro" id="IPR045462">
    <property type="entry name" value="aa-tRNA-synth_I_cd-bd"/>
</dbReference>
<feature type="region of interest" description="Disordered" evidence="10">
    <location>
        <begin position="583"/>
        <end position="609"/>
    </location>
</feature>
<evidence type="ECO:0000256" key="7">
    <source>
        <dbReference type="ARBA" id="ARBA00023146"/>
    </source>
</evidence>
<dbReference type="InterPro" id="IPR008925">
    <property type="entry name" value="aa_tRNA-synth_I_cd-bd_sf"/>
</dbReference>
<keyword evidence="3 9" id="KW-0436">Ligase</keyword>
<sequence>MRNLRSGLLSRRSWVCMQCRRASSSPVIAAASHNKKTKLPDFPARTRFAPSPTGYLHLGSLRTALFNYLLAKRTGGQFLLRIEDTDQKRTIPGAEQRLYDDLQWAGLHWDEGPVVGGPYGPYRQSERTASYRSHANDLIQKGHAYRCFCSAGRLDTHARHRSQAGLPPGYDRKCADISAEESEDRAAKGESHVVRLKVEGYPFFEDLVYGKSGHNRSPKKLDLIERVYDDPILIKSDGYPTYHLANVVDDHLMGITHVIRGTEWMPSTPLHVALYNAFKWTPPRFGHVPLLVDKSGQKLSKRNADIDLTFFKDKQGIFPASLVNFAALLGWSHTQKSDVLSLKELENIFNLKITRGNTVVAFEKLWFLQKAHAQRFAANGGAEFDDMVESVSTVVESTAAPEQLSQILQSRPLSEVITLLLRADAKSFTNAEEFVTRNASFFQTTLNRPPYTSTNQTTQIPISSLHTASVALTLVPAAHWNIATHKFNITSYDGASAILEDNPAPADVDTDEAKTRIAADKSFKKELYHYLRWALSAGAPGPGIPETMVILGRDETLRRLTEARGLTVEKGARSPVAERLLRDKAKAKAQGQSMGTEDRSWMGSLAPRA</sequence>
<dbReference type="PANTHER" id="PTHR43311:SF2">
    <property type="entry name" value="GLUTAMATE--TRNA LIGASE, MITOCHONDRIAL-RELATED"/>
    <property type="match status" value="1"/>
</dbReference>
<gene>
    <name evidence="13" type="ORF">BJX63DRAFT_382512</name>
</gene>
<evidence type="ECO:0000256" key="6">
    <source>
        <dbReference type="ARBA" id="ARBA00022917"/>
    </source>
</evidence>
<protein>
    <recommendedName>
        <fullName evidence="2">glutamate--tRNA ligase</fullName>
        <ecNumber evidence="2">6.1.1.17</ecNumber>
    </recommendedName>
    <alternativeName>
        <fullName evidence="8">Glutamyl-tRNA synthetase</fullName>
    </alternativeName>
</protein>
<dbReference type="EC" id="6.1.1.17" evidence="2"/>
<reference evidence="13 14" key="1">
    <citation type="submission" date="2024-07" db="EMBL/GenBank/DDBJ databases">
        <title>Section-level genome sequencing and comparative genomics of Aspergillus sections Usti and Cavernicolus.</title>
        <authorList>
            <consortium name="Lawrence Berkeley National Laboratory"/>
            <person name="Nybo J.L."/>
            <person name="Vesth T.C."/>
            <person name="Theobald S."/>
            <person name="Frisvad J.C."/>
            <person name="Larsen T.O."/>
            <person name="Kjaerboelling I."/>
            <person name="Rothschild-Mancinelli K."/>
            <person name="Lyhne E.K."/>
            <person name="Kogle M.E."/>
            <person name="Barry K."/>
            <person name="Clum A."/>
            <person name="Na H."/>
            <person name="Ledsgaard L."/>
            <person name="Lin J."/>
            <person name="Lipzen A."/>
            <person name="Kuo A."/>
            <person name="Riley R."/>
            <person name="Mondo S."/>
            <person name="Labutti K."/>
            <person name="Haridas S."/>
            <person name="Pangalinan J."/>
            <person name="Salamov A.A."/>
            <person name="Simmons B.A."/>
            <person name="Magnuson J.K."/>
            <person name="Chen J."/>
            <person name="Drula E."/>
            <person name="Henrissat B."/>
            <person name="Wiebenga A."/>
            <person name="Lubbers R.J."/>
            <person name="Gomes A.C."/>
            <person name="Makela M.R."/>
            <person name="Stajich J."/>
            <person name="Grigoriev I.V."/>
            <person name="Mortensen U.H."/>
            <person name="De Vries R.P."/>
            <person name="Baker S.E."/>
            <person name="Andersen M.R."/>
        </authorList>
    </citation>
    <scope>NUCLEOTIDE SEQUENCE [LARGE SCALE GENOMIC DNA]</scope>
    <source>
        <strain evidence="13 14">CBS 588.65</strain>
    </source>
</reference>
<evidence type="ECO:0000256" key="4">
    <source>
        <dbReference type="ARBA" id="ARBA00022741"/>
    </source>
</evidence>
<keyword evidence="4 9" id="KW-0547">Nucleotide-binding</keyword>